<keyword evidence="6" id="KW-0902">Two-component regulatory system</keyword>
<keyword evidence="5 8" id="KW-0418">Kinase</keyword>
<dbReference type="EC" id="2.7.13.3" evidence="2"/>
<evidence type="ECO:0000313" key="8">
    <source>
        <dbReference type="EMBL" id="SMH70438.1"/>
    </source>
</evidence>
<evidence type="ECO:0000259" key="7">
    <source>
        <dbReference type="PROSITE" id="PS50109"/>
    </source>
</evidence>
<evidence type="ECO:0000256" key="3">
    <source>
        <dbReference type="ARBA" id="ARBA00022553"/>
    </source>
</evidence>
<evidence type="ECO:0000256" key="5">
    <source>
        <dbReference type="ARBA" id="ARBA00022777"/>
    </source>
</evidence>
<dbReference type="FunFam" id="3.30.565.10:FF:000006">
    <property type="entry name" value="Sensor histidine kinase WalK"/>
    <property type="match status" value="1"/>
</dbReference>
<organism evidence="8 9">
    <name type="scientific">Candidatus Nitrosotalea okcheonensis</name>
    <dbReference type="NCBI Taxonomy" id="1903276"/>
    <lineage>
        <taxon>Archaea</taxon>
        <taxon>Nitrososphaerota</taxon>
        <taxon>Nitrososphaeria</taxon>
        <taxon>Nitrosotaleales</taxon>
        <taxon>Nitrosotaleaceae</taxon>
        <taxon>Nitrosotalea</taxon>
    </lineage>
</organism>
<dbReference type="OrthoDB" id="342253at2157"/>
<dbReference type="InterPro" id="IPR050736">
    <property type="entry name" value="Sensor_HK_Regulatory"/>
</dbReference>
<proteinExistence type="predicted"/>
<gene>
    <name evidence="8" type="ORF">NCS_10245</name>
</gene>
<dbReference type="Gene3D" id="1.10.287.130">
    <property type="match status" value="1"/>
</dbReference>
<sequence length="250" mass="27821">MTTNIVSNKQERVPEICSLDMSVANHDMKTHLSPIKMCVEMLESHVSGPLNEKQERMIGTIHRCVDKLESLIKDISDVYKLELQSLELSKMELNVQSLMNECADLLQPLIVGKSIELKIVGMDGLIYADKNRIEQVIVNLVKNSIDFVPKIDGKITIVVEKDGFSNLLFSVRDNGEGIKSEDLEKIFAKFYRGVSKPSRMYGGSGLGLAICKGIVEAHGGKIWAESGLRNGSLFKFTIPIWVPQSQNVCP</sequence>
<dbReference type="SMART" id="SM00388">
    <property type="entry name" value="HisKA"/>
    <property type="match status" value="1"/>
</dbReference>
<evidence type="ECO:0000313" key="9">
    <source>
        <dbReference type="Proteomes" id="UP000230607"/>
    </source>
</evidence>
<dbReference type="SUPFAM" id="SSF55874">
    <property type="entry name" value="ATPase domain of HSP90 chaperone/DNA topoisomerase II/histidine kinase"/>
    <property type="match status" value="1"/>
</dbReference>
<dbReference type="InterPro" id="IPR003661">
    <property type="entry name" value="HisK_dim/P_dom"/>
</dbReference>
<dbReference type="EMBL" id="LT841358">
    <property type="protein sequence ID" value="SMH70438.1"/>
    <property type="molecule type" value="Genomic_DNA"/>
</dbReference>
<dbReference type="Proteomes" id="UP000230607">
    <property type="component" value="Chromosome 1"/>
</dbReference>
<keyword evidence="9" id="KW-1185">Reference proteome</keyword>
<reference evidence="9" key="1">
    <citation type="submission" date="2017-03" db="EMBL/GenBank/DDBJ databases">
        <authorList>
            <person name="Herbold C."/>
        </authorList>
    </citation>
    <scope>NUCLEOTIDE SEQUENCE [LARGE SCALE GENOMIC DNA]</scope>
</reference>
<comment type="catalytic activity">
    <reaction evidence="1">
        <text>ATP + protein L-histidine = ADP + protein N-phospho-L-histidine.</text>
        <dbReference type="EC" id="2.7.13.3"/>
    </reaction>
</comment>
<evidence type="ECO:0000256" key="2">
    <source>
        <dbReference type="ARBA" id="ARBA00012438"/>
    </source>
</evidence>
<feature type="domain" description="Histidine kinase" evidence="7">
    <location>
        <begin position="23"/>
        <end position="242"/>
    </location>
</feature>
<dbReference type="PROSITE" id="PS50109">
    <property type="entry name" value="HIS_KIN"/>
    <property type="match status" value="1"/>
</dbReference>
<dbReference type="AlphaFoldDB" id="A0A2H1FCE9"/>
<evidence type="ECO:0000256" key="6">
    <source>
        <dbReference type="ARBA" id="ARBA00023012"/>
    </source>
</evidence>
<dbReference type="GO" id="GO:0000155">
    <property type="term" value="F:phosphorelay sensor kinase activity"/>
    <property type="evidence" value="ECO:0007669"/>
    <property type="project" value="InterPro"/>
</dbReference>
<dbReference type="PANTHER" id="PTHR43711:SF1">
    <property type="entry name" value="HISTIDINE KINASE 1"/>
    <property type="match status" value="1"/>
</dbReference>
<dbReference type="Gene3D" id="3.30.565.10">
    <property type="entry name" value="Histidine kinase-like ATPase, C-terminal domain"/>
    <property type="match status" value="1"/>
</dbReference>
<dbReference type="InterPro" id="IPR004358">
    <property type="entry name" value="Sig_transdc_His_kin-like_C"/>
</dbReference>
<dbReference type="InterPro" id="IPR036097">
    <property type="entry name" value="HisK_dim/P_sf"/>
</dbReference>
<dbReference type="SMART" id="SM00387">
    <property type="entry name" value="HATPase_c"/>
    <property type="match status" value="1"/>
</dbReference>
<accession>A0A2H1FCE9</accession>
<dbReference type="SUPFAM" id="SSF47384">
    <property type="entry name" value="Homodimeric domain of signal transducing histidine kinase"/>
    <property type="match status" value="1"/>
</dbReference>
<protein>
    <recommendedName>
        <fullName evidence="2">histidine kinase</fullName>
        <ecNumber evidence="2">2.7.13.3</ecNumber>
    </recommendedName>
</protein>
<keyword evidence="4" id="KW-0808">Transferase</keyword>
<dbReference type="Pfam" id="PF02518">
    <property type="entry name" value="HATPase_c"/>
    <property type="match status" value="1"/>
</dbReference>
<dbReference type="PANTHER" id="PTHR43711">
    <property type="entry name" value="TWO-COMPONENT HISTIDINE KINASE"/>
    <property type="match status" value="1"/>
</dbReference>
<evidence type="ECO:0000256" key="4">
    <source>
        <dbReference type="ARBA" id="ARBA00022679"/>
    </source>
</evidence>
<keyword evidence="3" id="KW-0597">Phosphoprotein</keyword>
<dbReference type="CDD" id="cd00082">
    <property type="entry name" value="HisKA"/>
    <property type="match status" value="1"/>
</dbReference>
<dbReference type="InterPro" id="IPR003594">
    <property type="entry name" value="HATPase_dom"/>
</dbReference>
<dbReference type="RefSeq" id="WP_157926582.1">
    <property type="nucleotide sequence ID" value="NZ_LT841358.1"/>
</dbReference>
<name>A0A2H1FCE9_9ARCH</name>
<dbReference type="PRINTS" id="PR00344">
    <property type="entry name" value="BCTRLSENSOR"/>
</dbReference>
<dbReference type="Pfam" id="PF00512">
    <property type="entry name" value="HisKA"/>
    <property type="match status" value="1"/>
</dbReference>
<evidence type="ECO:0000256" key="1">
    <source>
        <dbReference type="ARBA" id="ARBA00000085"/>
    </source>
</evidence>
<dbReference type="InterPro" id="IPR005467">
    <property type="entry name" value="His_kinase_dom"/>
</dbReference>
<dbReference type="InterPro" id="IPR036890">
    <property type="entry name" value="HATPase_C_sf"/>
</dbReference>